<evidence type="ECO:0000256" key="1">
    <source>
        <dbReference type="ARBA" id="ARBA00010458"/>
    </source>
</evidence>
<reference evidence="3 4" key="1">
    <citation type="journal article" date="2015" name="Sci. Rep.">
        <title>Genome of the facultative scuticociliatosis pathogen Pseudocohnilembus persalinus provides insight into its virulence through horizontal gene transfer.</title>
        <authorList>
            <person name="Xiong J."/>
            <person name="Wang G."/>
            <person name="Cheng J."/>
            <person name="Tian M."/>
            <person name="Pan X."/>
            <person name="Warren A."/>
            <person name="Jiang C."/>
            <person name="Yuan D."/>
            <person name="Miao W."/>
        </authorList>
    </citation>
    <scope>NUCLEOTIDE SEQUENCE [LARGE SCALE GENOMIC DNA]</scope>
    <source>
        <strain evidence="3">36N120E</strain>
    </source>
</reference>
<organism evidence="3 4">
    <name type="scientific">Pseudocohnilembus persalinus</name>
    <name type="common">Ciliate</name>
    <dbReference type="NCBI Taxonomy" id="266149"/>
    <lineage>
        <taxon>Eukaryota</taxon>
        <taxon>Sar</taxon>
        <taxon>Alveolata</taxon>
        <taxon>Ciliophora</taxon>
        <taxon>Intramacronucleata</taxon>
        <taxon>Oligohymenophorea</taxon>
        <taxon>Scuticociliatia</taxon>
        <taxon>Philasterida</taxon>
        <taxon>Pseudocohnilembidae</taxon>
        <taxon>Pseudocohnilembus</taxon>
    </lineage>
</organism>
<accession>A0A0V0Q7V5</accession>
<name>A0A0V0Q7V5_PSEPJ</name>
<dbReference type="Gene3D" id="3.10.129.10">
    <property type="entry name" value="Hotdog Thioesterase"/>
    <property type="match status" value="1"/>
</dbReference>
<protein>
    <submittedName>
        <fullName evidence="3">Uncharacterized protein</fullName>
    </submittedName>
</protein>
<comment type="caution">
    <text evidence="3">The sequence shown here is derived from an EMBL/GenBank/DDBJ whole genome shotgun (WGS) entry which is preliminary data.</text>
</comment>
<dbReference type="OrthoDB" id="331699at2759"/>
<dbReference type="InParanoid" id="A0A0V0Q7V5"/>
<keyword evidence="4" id="KW-1185">Reference proteome</keyword>
<dbReference type="SUPFAM" id="SSF54637">
    <property type="entry name" value="Thioesterase/thiol ester dehydrase-isomerase"/>
    <property type="match status" value="1"/>
</dbReference>
<evidence type="ECO:0000313" key="4">
    <source>
        <dbReference type="Proteomes" id="UP000054937"/>
    </source>
</evidence>
<dbReference type="PANTHER" id="PTHR12655:SF0">
    <property type="entry name" value="ACYL-COENZYME A THIOESTERASE 9, MITOCHONDRIAL"/>
    <property type="match status" value="1"/>
</dbReference>
<proteinExistence type="inferred from homology"/>
<dbReference type="EMBL" id="LDAU01000254">
    <property type="protein sequence ID" value="KRW98313.1"/>
    <property type="molecule type" value="Genomic_DNA"/>
</dbReference>
<dbReference type="InterPro" id="IPR029069">
    <property type="entry name" value="HotDog_dom_sf"/>
</dbReference>
<comment type="similarity">
    <text evidence="1">Belongs to the acyl coenzyme A hydrolase family.</text>
</comment>
<evidence type="ECO:0000256" key="2">
    <source>
        <dbReference type="ARBA" id="ARBA00022801"/>
    </source>
</evidence>
<dbReference type="AlphaFoldDB" id="A0A0V0Q7V5"/>
<sequence length="331" mass="38832">MDSQNYIQNLVYTVGKELEKKEQDLDLIVQKFKNEWVNKKEDLEEILEDETSWSQFVQKAQIPFKLALKIKKTVQMKQTKQQSSNMHDKFIKKMLEQASLPQSEQIRKEILQQNSQNHQDQNEFVYIPTDIEELPFDSQEFQENPVIAKLFSFTNGQIKIFKAKGSSILVDSEEKKQKNSPRNCWTSVFIPLKSEEKIRDKFIRFDKTNIRYGKLLEVVDSLAGYSSYYYVYNSPEYAIVTASFDHIIFLDQIDPEEDLTINVYPSSIGTASIEIKIDMFQNNKLKITSLIVMVSVPTKQGKRKPFPHYDIENDPDHEILKKLQQNDCKYE</sequence>
<dbReference type="GO" id="GO:0006637">
    <property type="term" value="P:acyl-CoA metabolic process"/>
    <property type="evidence" value="ECO:0007669"/>
    <property type="project" value="TreeGrafter"/>
</dbReference>
<gene>
    <name evidence="3" type="ORF">PPERSA_02090</name>
</gene>
<dbReference type="GO" id="GO:0047617">
    <property type="term" value="F:fatty acyl-CoA hydrolase activity"/>
    <property type="evidence" value="ECO:0007669"/>
    <property type="project" value="TreeGrafter"/>
</dbReference>
<dbReference type="PANTHER" id="PTHR12655">
    <property type="entry name" value="ACYL-COA THIOESTERASE"/>
    <property type="match status" value="1"/>
</dbReference>
<evidence type="ECO:0000313" key="3">
    <source>
        <dbReference type="EMBL" id="KRW98313.1"/>
    </source>
</evidence>
<keyword evidence="2" id="KW-0378">Hydrolase</keyword>
<dbReference type="Proteomes" id="UP000054937">
    <property type="component" value="Unassembled WGS sequence"/>
</dbReference>